<evidence type="ECO:0000313" key="9">
    <source>
        <dbReference type="Proteomes" id="UP000576209"/>
    </source>
</evidence>
<dbReference type="Pfam" id="PF07980">
    <property type="entry name" value="SusD_RagB"/>
    <property type="match status" value="1"/>
</dbReference>
<evidence type="ECO:0000256" key="5">
    <source>
        <dbReference type="ARBA" id="ARBA00023237"/>
    </source>
</evidence>
<dbReference type="GO" id="GO:0009279">
    <property type="term" value="C:cell outer membrane"/>
    <property type="evidence" value="ECO:0007669"/>
    <property type="project" value="UniProtKB-SubCell"/>
</dbReference>
<reference evidence="8 9" key="1">
    <citation type="submission" date="2020-08" db="EMBL/GenBank/DDBJ databases">
        <title>Genomic Encyclopedia of Type Strains, Phase IV (KMG-IV): sequencing the most valuable type-strain genomes for metagenomic binning, comparative biology and taxonomic classification.</title>
        <authorList>
            <person name="Goeker M."/>
        </authorList>
    </citation>
    <scope>NUCLEOTIDE SEQUENCE [LARGE SCALE GENOMIC DNA]</scope>
    <source>
        <strain evidence="8 9">DSM 105137</strain>
    </source>
</reference>
<keyword evidence="4" id="KW-0472">Membrane</keyword>
<dbReference type="EMBL" id="JACIFF010000001">
    <property type="protein sequence ID" value="MBB4078049.1"/>
    <property type="molecule type" value="Genomic_DNA"/>
</dbReference>
<comment type="caution">
    <text evidence="8">The sequence shown here is derived from an EMBL/GenBank/DDBJ whole genome shotgun (WGS) entry which is preliminary data.</text>
</comment>
<dbReference type="PROSITE" id="PS51257">
    <property type="entry name" value="PROKAR_LIPOPROTEIN"/>
    <property type="match status" value="1"/>
</dbReference>
<proteinExistence type="inferred from homology"/>
<dbReference type="Proteomes" id="UP000576209">
    <property type="component" value="Unassembled WGS sequence"/>
</dbReference>
<accession>A0A840E8D3</accession>
<dbReference type="InterPro" id="IPR033985">
    <property type="entry name" value="SusD-like_N"/>
</dbReference>
<gene>
    <name evidence="8" type="ORF">GGR28_000650</name>
</gene>
<comment type="similarity">
    <text evidence="2">Belongs to the SusD family.</text>
</comment>
<evidence type="ECO:0000259" key="7">
    <source>
        <dbReference type="Pfam" id="PF14322"/>
    </source>
</evidence>
<feature type="domain" description="RagB/SusD" evidence="6">
    <location>
        <begin position="289"/>
        <end position="592"/>
    </location>
</feature>
<dbReference type="Gene3D" id="1.25.40.390">
    <property type="match status" value="1"/>
</dbReference>
<evidence type="ECO:0008006" key="10">
    <source>
        <dbReference type="Google" id="ProtNLM"/>
    </source>
</evidence>
<protein>
    <recommendedName>
        <fullName evidence="10">RagB/SusD family nutrient uptake outer membrane protein</fullName>
    </recommendedName>
</protein>
<keyword evidence="9" id="KW-1185">Reference proteome</keyword>
<name>A0A840E8D3_9BACT</name>
<keyword evidence="5" id="KW-0998">Cell outer membrane</keyword>
<evidence type="ECO:0000313" key="8">
    <source>
        <dbReference type="EMBL" id="MBB4078049.1"/>
    </source>
</evidence>
<dbReference type="RefSeq" id="WP_183494280.1">
    <property type="nucleotide sequence ID" value="NZ_JACIFF010000001.1"/>
</dbReference>
<organism evidence="8 9">
    <name type="scientific">Neolewinella aquimaris</name>
    <dbReference type="NCBI Taxonomy" id="1835722"/>
    <lineage>
        <taxon>Bacteria</taxon>
        <taxon>Pseudomonadati</taxon>
        <taxon>Bacteroidota</taxon>
        <taxon>Saprospiria</taxon>
        <taxon>Saprospirales</taxon>
        <taxon>Lewinellaceae</taxon>
        <taxon>Neolewinella</taxon>
    </lineage>
</organism>
<feature type="domain" description="SusD-like N-terminal" evidence="7">
    <location>
        <begin position="107"/>
        <end position="221"/>
    </location>
</feature>
<keyword evidence="3" id="KW-0732">Signal</keyword>
<comment type="subcellular location">
    <subcellularLocation>
        <location evidence="1">Cell outer membrane</location>
    </subcellularLocation>
</comment>
<dbReference type="SUPFAM" id="SSF48452">
    <property type="entry name" value="TPR-like"/>
    <property type="match status" value="1"/>
</dbReference>
<dbReference type="InterPro" id="IPR012944">
    <property type="entry name" value="SusD_RagB_dom"/>
</dbReference>
<evidence type="ECO:0000256" key="2">
    <source>
        <dbReference type="ARBA" id="ARBA00006275"/>
    </source>
</evidence>
<evidence type="ECO:0000256" key="4">
    <source>
        <dbReference type="ARBA" id="ARBA00023136"/>
    </source>
</evidence>
<evidence type="ECO:0000259" key="6">
    <source>
        <dbReference type="Pfam" id="PF07980"/>
    </source>
</evidence>
<sequence>MKNHIQFLLVSLLLLLSACEDPFDLTPTDIISGSIVFEDEGLANAFLADLYERALFHYNTGQSNFEMNLINAFGGESRNFAPWQSPFGRVLDTDFNENGAGVLDHWPYNTIREANVFIEGLPQSASLDQEYITTRVSEARFIRAWEYFQMVIRYGGVPIVTRALPAGASEEELFVARNSEQEVYDFIGAELDEIIGVLPEQTEAGRVNRWVALALKSRAMLYAASVAKFGTPQLNGLLGIPSGQAESYYRQSLDASKEIMDNGPFTLYRKDPNPVQNFINLFLDEDDNPEKIFVEMYDFESGKGHNWDNTGTPAGFGFSWNSNYPVYLETLELFDFIDGTSGKVDRSIYDDATPIDPKQYFGQRDPRMRASIFYPGAPFKGGTFYSHRSTDYTDPATGQVERTTAPGFIIPGSDGWPGSGHPRHRGGNPTGLLTRKMINPATPDGTPSSTDVTIFRYGEILLNYVEAAFYLGDPNGDMLAVINNLRDRAGMPELSADQLTQDRIRQERRVELAFESQTFWDLRRWRIAVEELHMVQRHRMHFRYNYDSGTYTVEIADGDLGRIRLHPEENYYYALGLNRIADNPMLAENPGY</sequence>
<dbReference type="Pfam" id="PF14322">
    <property type="entry name" value="SusD-like_3"/>
    <property type="match status" value="1"/>
</dbReference>
<evidence type="ECO:0000256" key="3">
    <source>
        <dbReference type="ARBA" id="ARBA00022729"/>
    </source>
</evidence>
<dbReference type="InterPro" id="IPR011990">
    <property type="entry name" value="TPR-like_helical_dom_sf"/>
</dbReference>
<evidence type="ECO:0000256" key="1">
    <source>
        <dbReference type="ARBA" id="ARBA00004442"/>
    </source>
</evidence>
<dbReference type="AlphaFoldDB" id="A0A840E8D3"/>